<dbReference type="InterPro" id="IPR027039">
    <property type="entry name" value="Crtac1"/>
</dbReference>
<dbReference type="STRING" id="861299.J421_2252"/>
<evidence type="ECO:0000313" key="5">
    <source>
        <dbReference type="Proteomes" id="UP000019151"/>
    </source>
</evidence>
<accession>W0RFD3</accession>
<evidence type="ECO:0000256" key="2">
    <source>
        <dbReference type="SAM" id="SignalP"/>
    </source>
</evidence>
<dbReference type="InterPro" id="IPR028994">
    <property type="entry name" value="Integrin_alpha_N"/>
</dbReference>
<proteinExistence type="predicted"/>
<keyword evidence="5" id="KW-1185">Reference proteome</keyword>
<dbReference type="OrthoDB" id="600363at2"/>
<dbReference type="AlphaFoldDB" id="W0RFD3"/>
<dbReference type="InterPro" id="IPR013517">
    <property type="entry name" value="FG-GAP"/>
</dbReference>
<evidence type="ECO:0000313" key="4">
    <source>
        <dbReference type="EMBL" id="AHG89789.1"/>
    </source>
</evidence>
<dbReference type="PROSITE" id="PS51257">
    <property type="entry name" value="PROKAR_LIPOPROTEIN"/>
    <property type="match status" value="1"/>
</dbReference>
<reference evidence="4 5" key="1">
    <citation type="journal article" date="2014" name="Genome Announc.">
        <title>Genome Sequence and Methylome of Soil Bacterium Gemmatirosa kalamazoonensis KBS708T, a Member of the Rarely Cultivated Gemmatimonadetes Phylum.</title>
        <authorList>
            <person name="Debruyn J.M."/>
            <person name="Radosevich M."/>
            <person name="Wommack K.E."/>
            <person name="Polson S.W."/>
            <person name="Hauser L.J."/>
            <person name="Fawaz M.N."/>
            <person name="Korlach J."/>
            <person name="Tsai Y.C."/>
        </authorList>
    </citation>
    <scope>NUCLEOTIDE SEQUENCE [LARGE SCALE GENOMIC DNA]</scope>
    <source>
        <strain evidence="4 5">KBS708</strain>
    </source>
</reference>
<dbReference type="InterPro" id="IPR011519">
    <property type="entry name" value="UnbV_ASPIC"/>
</dbReference>
<dbReference type="Pfam" id="PF13517">
    <property type="entry name" value="FG-GAP_3"/>
    <property type="match status" value="5"/>
</dbReference>
<feature type="chain" id="PRO_5004794070" evidence="2">
    <location>
        <begin position="28"/>
        <end position="1165"/>
    </location>
</feature>
<feature type="domain" description="ASPIC/UnbV" evidence="3">
    <location>
        <begin position="553"/>
        <end position="620"/>
    </location>
</feature>
<dbReference type="HOGENOM" id="CLU_281416_0_0_0"/>
<evidence type="ECO:0000256" key="1">
    <source>
        <dbReference type="ARBA" id="ARBA00022729"/>
    </source>
</evidence>
<organism evidence="4 5">
    <name type="scientific">Gemmatirosa kalamazoonensis</name>
    <dbReference type="NCBI Taxonomy" id="861299"/>
    <lineage>
        <taxon>Bacteria</taxon>
        <taxon>Pseudomonadati</taxon>
        <taxon>Gemmatimonadota</taxon>
        <taxon>Gemmatimonadia</taxon>
        <taxon>Gemmatimonadales</taxon>
        <taxon>Gemmatimonadaceae</taxon>
        <taxon>Gemmatirosa</taxon>
    </lineage>
</organism>
<name>W0RFD3_9BACT</name>
<dbReference type="KEGG" id="gba:J421_2252"/>
<dbReference type="InParanoid" id="W0RFD3"/>
<dbReference type="PATRIC" id="fig|861299.3.peg.2290"/>
<dbReference type="Pfam" id="PF07593">
    <property type="entry name" value="UnbV_ASPIC"/>
    <property type="match status" value="1"/>
</dbReference>
<dbReference type="Gene3D" id="2.130.10.130">
    <property type="entry name" value="Integrin alpha, N-terminal"/>
    <property type="match status" value="4"/>
</dbReference>
<feature type="signal peptide" evidence="2">
    <location>
        <begin position="1"/>
        <end position="27"/>
    </location>
</feature>
<evidence type="ECO:0000259" key="3">
    <source>
        <dbReference type="Pfam" id="PF07593"/>
    </source>
</evidence>
<protein>
    <submittedName>
        <fullName evidence="4">ASPIC/UnbV domain protein</fullName>
    </submittedName>
</protein>
<dbReference type="Proteomes" id="UP000019151">
    <property type="component" value="Chromosome"/>
</dbReference>
<gene>
    <name evidence="4" type="ORF">J421_2252</name>
</gene>
<keyword evidence="1 2" id="KW-0732">Signal</keyword>
<dbReference type="RefSeq" id="WP_025411275.1">
    <property type="nucleotide sequence ID" value="NZ_CP007128.1"/>
</dbReference>
<dbReference type="EMBL" id="CP007128">
    <property type="protein sequence ID" value="AHG89789.1"/>
    <property type="molecule type" value="Genomic_DNA"/>
</dbReference>
<sequence length="1165" mass="125980">MSLRQHSRFVRPITRVRALLLATAALAAACGSPEVVHRGSLPPVDGRLFTRLPSSYTGVRFENRVVESPELNVFVYRNFYNGGGVAIGDLTGDGLPEVVLTANQGGPRLYLNEGKFQFRDVTAKSGLKSAADAWTTGVTFADVNGDGRLDIYVSKAGPGAPARRANELWINEGAGSDSVPHFTERAKEYGVADEGWSTQAAFFDYDRDGDLDLLVINNSPRPVTGFGIFYARMTPDKYGGAKLYRNDGGRFTEVTERAGIFSPENAFGLGIAVGDVNRDGWPDVYISNDFFERDYLYVNKGDGTFDEQLDKAMPVLSQFSMGLDIADVDNDGWPDVYTTDMLPSDEHRLRTTSAFDGWDIYQSKVRHGYHHQLMRDMLQQNNGDGTFSDVGQMAGVARTDWSWTALIEDLDLDGRKDIFVTNGLARDATSQDFIAFQANEQARMPARPTGGPRPGTDYMALTKAMPQTPIPNAVFHNEGGLSFTEQAAAWGLDTPSFSNGAAYGDLDGDGAPDLVVNNTDGEAFVYRNNARTLHKENHFLQVRLDGEGQNRFGVGARVTLRVGGEQLVQEAFATRGFQSSVDPVLTFGLGPHAVVDTLTVEWPDGRVSTLAGAAADRRLTMRHADARAGERTPARTPARPLATPPRAPVLVAEADTLALPFRHRENEFVDFDRERLMPRLLSTEGPALAVGDVDGDGLDDVYLGGAKDRAGRLLLQRPDGRFVPSDSALFEADAASEDVGALFFDANGDGKPDLYVVSGGSDFPEGAPALQDRLYLNVGHGKFRKAPPDALPPETNAGSHVVAIDYDGDGDLDLFVGGRVVPGHYGEAPRSMLLQNDGTGHFTDVTERLAPQLAHVGMVTDAVWQDVDRDGKPDLVVVGEWMPITVFRNAGGGRLAPLAVPGLANTEGWWNRIVAGDFDGDGRVDFVVGNLGLNTRLQATDAQPVTMYVADFDKNGFAEQVVTYWHQGKRWPLPLRDDLIRAIPPLKARYLTYEKYASATVDSIFTPAELSTALVRTARTFASVLVHNDGDGRFTLVPLPREAQVSTVYGIAAADVDGDGKTDLLLGGNFDGFKPEIGRAAASYGLLLRGDGAGHFTPVRASESGFMAPGQVRDIARLRTRSGAAYVVARNDDQPLLFRAAPHAAHAQVATAPRAPTAPAGTGRN</sequence>
<dbReference type="PANTHER" id="PTHR16026">
    <property type="entry name" value="CARTILAGE ACIDIC PROTEIN 1"/>
    <property type="match status" value="1"/>
</dbReference>
<dbReference type="SUPFAM" id="SSF69318">
    <property type="entry name" value="Integrin alpha N-terminal domain"/>
    <property type="match status" value="3"/>
</dbReference>
<dbReference type="PANTHER" id="PTHR16026:SF0">
    <property type="entry name" value="CARTILAGE ACIDIC PROTEIN 1"/>
    <property type="match status" value="1"/>
</dbReference>
<dbReference type="eggNOG" id="COG4888">
    <property type="taxonomic scope" value="Bacteria"/>
</dbReference>